<name>A0A8S3XR09_PARAO</name>
<dbReference type="AlphaFoldDB" id="A0A8S3XR09"/>
<dbReference type="Proteomes" id="UP000691718">
    <property type="component" value="Unassembled WGS sequence"/>
</dbReference>
<feature type="transmembrane region" description="Helical" evidence="1">
    <location>
        <begin position="25"/>
        <end position="47"/>
    </location>
</feature>
<dbReference type="EMBL" id="CAJQZP010001288">
    <property type="protein sequence ID" value="CAG5036467.1"/>
    <property type="molecule type" value="Genomic_DNA"/>
</dbReference>
<comment type="caution">
    <text evidence="2">The sequence shown here is derived from an EMBL/GenBank/DDBJ whole genome shotgun (WGS) entry which is preliminary data.</text>
</comment>
<proteinExistence type="predicted"/>
<evidence type="ECO:0000256" key="1">
    <source>
        <dbReference type="SAM" id="Phobius"/>
    </source>
</evidence>
<dbReference type="OrthoDB" id="5800391at2759"/>
<accession>A0A8S3XR09</accession>
<evidence type="ECO:0000313" key="3">
    <source>
        <dbReference type="Proteomes" id="UP000691718"/>
    </source>
</evidence>
<organism evidence="2 3">
    <name type="scientific">Parnassius apollo</name>
    <name type="common">Apollo butterfly</name>
    <name type="synonym">Papilio apollo</name>
    <dbReference type="NCBI Taxonomy" id="110799"/>
    <lineage>
        <taxon>Eukaryota</taxon>
        <taxon>Metazoa</taxon>
        <taxon>Ecdysozoa</taxon>
        <taxon>Arthropoda</taxon>
        <taxon>Hexapoda</taxon>
        <taxon>Insecta</taxon>
        <taxon>Pterygota</taxon>
        <taxon>Neoptera</taxon>
        <taxon>Endopterygota</taxon>
        <taxon>Lepidoptera</taxon>
        <taxon>Glossata</taxon>
        <taxon>Ditrysia</taxon>
        <taxon>Papilionoidea</taxon>
        <taxon>Papilionidae</taxon>
        <taxon>Parnassiinae</taxon>
        <taxon>Parnassini</taxon>
        <taxon>Parnassius</taxon>
        <taxon>Parnassius</taxon>
    </lineage>
</organism>
<keyword evidence="1" id="KW-1133">Transmembrane helix</keyword>
<sequence length="91" mass="10329">MDYLRSILEMFRVARWLGIAGSSKYYWKLWGVAMIFVLTVVEIGAIWKVIKALAGWATSTSGHMWHINSMAFNSQWYDESLSTSCPCASSN</sequence>
<protein>
    <submittedName>
        <fullName evidence="2">(apollo) hypothetical protein</fullName>
    </submittedName>
</protein>
<gene>
    <name evidence="2" type="ORF">PAPOLLO_LOCUS20844</name>
</gene>
<reference evidence="2" key="1">
    <citation type="submission" date="2021-04" db="EMBL/GenBank/DDBJ databases">
        <authorList>
            <person name="Tunstrom K."/>
        </authorList>
    </citation>
    <scope>NUCLEOTIDE SEQUENCE</scope>
</reference>
<keyword evidence="1" id="KW-0472">Membrane</keyword>
<keyword evidence="3" id="KW-1185">Reference proteome</keyword>
<keyword evidence="1" id="KW-0812">Transmembrane</keyword>
<evidence type="ECO:0000313" key="2">
    <source>
        <dbReference type="EMBL" id="CAG5036467.1"/>
    </source>
</evidence>